<feature type="compositionally biased region" description="Polar residues" evidence="1">
    <location>
        <begin position="91"/>
        <end position="100"/>
    </location>
</feature>
<organism evidence="2 3">
    <name type="scientific">Candidatus Nitrosocosmicus arcticus</name>
    <dbReference type="NCBI Taxonomy" id="2035267"/>
    <lineage>
        <taxon>Archaea</taxon>
        <taxon>Nitrososphaerota</taxon>
        <taxon>Nitrososphaeria</taxon>
        <taxon>Nitrososphaerales</taxon>
        <taxon>Nitrososphaeraceae</taxon>
        <taxon>Candidatus Nitrosocosmicus</taxon>
    </lineage>
</organism>
<dbReference type="RefSeq" id="WP_144732674.1">
    <property type="nucleotide sequence ID" value="NZ_ML675587.1"/>
</dbReference>
<comment type="caution">
    <text evidence="2">The sequence shown here is derived from an EMBL/GenBank/DDBJ whole genome shotgun (WGS) entry which is preliminary data.</text>
</comment>
<evidence type="ECO:0000313" key="3">
    <source>
        <dbReference type="Proteomes" id="UP000315289"/>
    </source>
</evidence>
<feature type="region of interest" description="Disordered" evidence="1">
    <location>
        <begin position="57"/>
        <end position="100"/>
    </location>
</feature>
<accession>A0A557STD6</accession>
<gene>
    <name evidence="2" type="ORF">NARC_110060</name>
</gene>
<proteinExistence type="predicted"/>
<dbReference type="OrthoDB" id="10137at2157"/>
<evidence type="ECO:0000313" key="2">
    <source>
        <dbReference type="EMBL" id="TVP39848.1"/>
    </source>
</evidence>
<evidence type="ECO:0000256" key="1">
    <source>
        <dbReference type="SAM" id="MobiDB-lite"/>
    </source>
</evidence>
<keyword evidence="3" id="KW-1185">Reference proteome</keyword>
<sequence length="226" mass="26136">MASDTKFRINLKEGLFELEGNESFVDKHLEKFEEIFKVAIKEVIINNKDNLLNYTTTTPSNSTVDNAPIPLENYSSQEARNHSSKRKTFQDSEISDVQTELPLSSKSSRHSIPKISINIPPVPVDLKQNDEKIGLREFYAEKKPTNHYEKTTLFVFYLTKYNKHQEIKFGEILSCYEEINEKKPSIIDIVKNSIRYKGWLEPGIEKLSTRLTISGENFIKFDLPKT</sequence>
<dbReference type="Proteomes" id="UP000315289">
    <property type="component" value="Unassembled WGS sequence"/>
</dbReference>
<protein>
    <submittedName>
        <fullName evidence="2">Uncharacterized protein</fullName>
    </submittedName>
</protein>
<dbReference type="AlphaFoldDB" id="A0A557STD6"/>
<dbReference type="EMBL" id="VOAH01000011">
    <property type="protein sequence ID" value="TVP39848.1"/>
    <property type="molecule type" value="Genomic_DNA"/>
</dbReference>
<reference evidence="2 3" key="1">
    <citation type="journal article" date="2019" name="Front. Microbiol.">
        <title>Ammonia Oxidation by the Arctic Terrestrial Thaumarchaeote Candidatus Nitrosocosmicus arcticus Is Stimulated by Increasing Temperatures.</title>
        <authorList>
            <person name="Alves R.J.E."/>
            <person name="Kerou M."/>
            <person name="Zappe A."/>
            <person name="Bittner R."/>
            <person name="Abby S.S."/>
            <person name="Schmidt H.A."/>
            <person name="Pfeifer K."/>
            <person name="Schleper C."/>
        </authorList>
    </citation>
    <scope>NUCLEOTIDE SEQUENCE [LARGE SCALE GENOMIC DNA]</scope>
    <source>
        <strain evidence="2 3">Kfb</strain>
    </source>
</reference>
<name>A0A557STD6_9ARCH</name>